<accession>A0ABM7WLL9</accession>
<dbReference type="PANTHER" id="PTHR43400">
    <property type="entry name" value="FUMARATE REDUCTASE"/>
    <property type="match status" value="1"/>
</dbReference>
<dbReference type="PRINTS" id="PR00411">
    <property type="entry name" value="PNDRDTASEI"/>
</dbReference>
<dbReference type="SUPFAM" id="SSF56425">
    <property type="entry name" value="Succinate dehydrogenase/fumarate reductase flavoprotein, catalytic domain"/>
    <property type="match status" value="1"/>
</dbReference>
<name>A0ABM7WLL9_9ACTN</name>
<dbReference type="InterPro" id="IPR036188">
    <property type="entry name" value="FAD/NAD-bd_sf"/>
</dbReference>
<comment type="cofactor">
    <cofactor evidence="1">
        <name>FAD</name>
        <dbReference type="ChEBI" id="CHEBI:57692"/>
    </cofactor>
</comment>
<dbReference type="InterPro" id="IPR003953">
    <property type="entry name" value="FAD-dep_OxRdtase_2_FAD-bd"/>
</dbReference>
<dbReference type="RefSeq" id="WP_244386400.1">
    <property type="nucleotide sequence ID" value="NZ_AP025564.1"/>
</dbReference>
<dbReference type="InterPro" id="IPR019546">
    <property type="entry name" value="TAT_signal_bac_arc"/>
</dbReference>
<protein>
    <recommendedName>
        <fullName evidence="5">FAD-dependent oxidoreductase 2 FAD-binding domain-containing protein</fullName>
    </recommendedName>
</protein>
<keyword evidence="3" id="KW-0274">FAD</keyword>
<evidence type="ECO:0000259" key="5">
    <source>
        <dbReference type="Pfam" id="PF00890"/>
    </source>
</evidence>
<keyword evidence="7" id="KW-1185">Reference proteome</keyword>
<dbReference type="Gene3D" id="3.90.700.10">
    <property type="entry name" value="Succinate dehydrogenase/fumarate reductase flavoprotein, catalytic domain"/>
    <property type="match status" value="1"/>
</dbReference>
<evidence type="ECO:0000256" key="4">
    <source>
        <dbReference type="ARBA" id="ARBA00023002"/>
    </source>
</evidence>
<sequence>MNASKGLSRRSFLTGTAVVGAGAALFGMAGCSPSGASSEASAEAGSAAGVAENATVQAGYLTYFDWLGEEPAIDDADIVETVDAEVVVIGGGNAGVCAALGAAEAGAKVVVLETQTEDVYTFLGHDIGHLNSAWSKAHGGDEIDEVEFIQDWTRRNMNRSNYELVRQFASESGSVLDWILSHLSDDIVENCGIFGVPKPTGYPGEISGYKCWSSAIHFQDEGTDWPDAAKALKAAAEDLGAAWYFDCRAMKIVMDGDRAAGVVGMSSDGTYTKFSASKGVIIAAGDYSGNPEMVFALNDEYRDFVQSRKQDYTEIVGSGRVGDGQKLGCWAGGRMEPGPRASMGRAMGAGAFGGVALPQLNRDGLRFMNEGILGVWGNLFQVMRQPKGMIYGVADASWREYIQKNAPEHVYPGTGGFHDGGFLETLDAEIPNVLGTGTEGYKIRGCLTYAGETLEELADNLGLSGEPKENFLASIERYNELCEKGVDEDFGKDAFLMDPIVEPPFYASVIDSSEFKLGLVELSGLVTDKNQQVLDYDDDPIPGLYATGNSCGGRFALQYCTPIAGISIGWATTMGKLVGETVAAS</sequence>
<gene>
    <name evidence="6" type="ORF">CE91St30_25560</name>
</gene>
<keyword evidence="4" id="KW-0560">Oxidoreductase</keyword>
<dbReference type="PROSITE" id="PS51257">
    <property type="entry name" value="PROKAR_LIPOPROTEIN"/>
    <property type="match status" value="1"/>
</dbReference>
<feature type="domain" description="FAD-dependent oxidoreductase 2 FAD-binding" evidence="5">
    <location>
        <begin position="86"/>
        <end position="553"/>
    </location>
</feature>
<dbReference type="InterPro" id="IPR006311">
    <property type="entry name" value="TAT_signal"/>
</dbReference>
<dbReference type="PROSITE" id="PS51318">
    <property type="entry name" value="TAT"/>
    <property type="match status" value="1"/>
</dbReference>
<evidence type="ECO:0000313" key="7">
    <source>
        <dbReference type="Proteomes" id="UP001320544"/>
    </source>
</evidence>
<dbReference type="PANTHER" id="PTHR43400:SF7">
    <property type="entry name" value="FAD-DEPENDENT OXIDOREDUCTASE 2 FAD BINDING DOMAIN-CONTAINING PROTEIN"/>
    <property type="match status" value="1"/>
</dbReference>
<dbReference type="Proteomes" id="UP001320544">
    <property type="component" value="Chromosome"/>
</dbReference>
<evidence type="ECO:0000256" key="2">
    <source>
        <dbReference type="ARBA" id="ARBA00022630"/>
    </source>
</evidence>
<organism evidence="6 7">
    <name type="scientific">Raoultibacter timonensis</name>
    <dbReference type="NCBI Taxonomy" id="1907662"/>
    <lineage>
        <taxon>Bacteria</taxon>
        <taxon>Bacillati</taxon>
        <taxon>Actinomycetota</taxon>
        <taxon>Coriobacteriia</taxon>
        <taxon>Eggerthellales</taxon>
        <taxon>Eggerthellaceae</taxon>
        <taxon>Raoultibacter</taxon>
    </lineage>
</organism>
<keyword evidence="2" id="KW-0285">Flavoprotein</keyword>
<evidence type="ECO:0000256" key="3">
    <source>
        <dbReference type="ARBA" id="ARBA00022827"/>
    </source>
</evidence>
<evidence type="ECO:0000313" key="6">
    <source>
        <dbReference type="EMBL" id="BDE97223.1"/>
    </source>
</evidence>
<dbReference type="Pfam" id="PF00890">
    <property type="entry name" value="FAD_binding_2"/>
    <property type="match status" value="1"/>
</dbReference>
<dbReference type="EMBL" id="AP025564">
    <property type="protein sequence ID" value="BDE97223.1"/>
    <property type="molecule type" value="Genomic_DNA"/>
</dbReference>
<dbReference type="InterPro" id="IPR027477">
    <property type="entry name" value="Succ_DH/fumarate_Rdtase_cat_sf"/>
</dbReference>
<dbReference type="SUPFAM" id="SSF51905">
    <property type="entry name" value="FAD/NAD(P)-binding domain"/>
    <property type="match status" value="1"/>
</dbReference>
<reference evidence="6 7" key="1">
    <citation type="submission" date="2022-01" db="EMBL/GenBank/DDBJ databases">
        <title>Novel bile acid biosynthetic pathways are enriched in the microbiome of centenarians.</title>
        <authorList>
            <person name="Sato Y."/>
            <person name="Atarashi K."/>
            <person name="Plichta R.D."/>
            <person name="Arai Y."/>
            <person name="Sasajima S."/>
            <person name="Kearney M.S."/>
            <person name="Suda W."/>
            <person name="Takeshita K."/>
            <person name="Sasaki T."/>
            <person name="Okamoto S."/>
            <person name="Skelly N.A."/>
            <person name="Okamura Y."/>
            <person name="Vlamakis H."/>
            <person name="Li Y."/>
            <person name="Tanoue T."/>
            <person name="Takei H."/>
            <person name="Nittono H."/>
            <person name="Narushima S."/>
            <person name="Irie J."/>
            <person name="Itoh H."/>
            <person name="Moriya K."/>
            <person name="Sugiura Y."/>
            <person name="Suematsu M."/>
            <person name="Moritoki N."/>
            <person name="Shibata S."/>
            <person name="Littman R.D."/>
            <person name="Fischbach A.M."/>
            <person name="Uwamino Y."/>
            <person name="Inoue T."/>
            <person name="Honda A."/>
            <person name="Hattori M."/>
            <person name="Murai T."/>
            <person name="Xavier J.R."/>
            <person name="Hirose N."/>
            <person name="Honda K."/>
        </authorList>
    </citation>
    <scope>NUCLEOTIDE SEQUENCE [LARGE SCALE GENOMIC DNA]</scope>
    <source>
        <strain evidence="6 7">CE91-St30</strain>
    </source>
</reference>
<proteinExistence type="predicted"/>
<evidence type="ECO:0000256" key="1">
    <source>
        <dbReference type="ARBA" id="ARBA00001974"/>
    </source>
</evidence>
<dbReference type="NCBIfam" id="TIGR01409">
    <property type="entry name" value="TAT_signal_seq"/>
    <property type="match status" value="1"/>
</dbReference>
<dbReference type="InterPro" id="IPR050315">
    <property type="entry name" value="FAD-oxidoreductase_2"/>
</dbReference>
<dbReference type="Gene3D" id="3.50.50.60">
    <property type="entry name" value="FAD/NAD(P)-binding domain"/>
    <property type="match status" value="2"/>
</dbReference>